<comment type="caution">
    <text evidence="6">The sequence shown here is derived from an EMBL/GenBank/DDBJ whole genome shotgun (WGS) entry which is preliminary data.</text>
</comment>
<evidence type="ECO:0000256" key="3">
    <source>
        <dbReference type="ARBA" id="ARBA00023159"/>
    </source>
</evidence>
<dbReference type="Proteomes" id="UP000295710">
    <property type="component" value="Unassembled WGS sequence"/>
</dbReference>
<gene>
    <name evidence="6" type="ORF">E1963_18480</name>
</gene>
<dbReference type="CDD" id="cd01106">
    <property type="entry name" value="HTH_TipAL-Mta"/>
    <property type="match status" value="1"/>
</dbReference>
<dbReference type="InterPro" id="IPR012925">
    <property type="entry name" value="TipAS_dom"/>
</dbReference>
<dbReference type="InterPro" id="IPR036244">
    <property type="entry name" value="TipA-like_antibiotic-bd"/>
</dbReference>
<dbReference type="GO" id="GO:0003677">
    <property type="term" value="F:DNA binding"/>
    <property type="evidence" value="ECO:0007669"/>
    <property type="project" value="UniProtKB-KW"/>
</dbReference>
<keyword evidence="1" id="KW-0805">Transcription regulation</keyword>
<dbReference type="InterPro" id="IPR047057">
    <property type="entry name" value="MerR_fam"/>
</dbReference>
<dbReference type="Pfam" id="PF13411">
    <property type="entry name" value="MerR_1"/>
    <property type="match status" value="1"/>
</dbReference>
<dbReference type="GO" id="GO:0003700">
    <property type="term" value="F:DNA-binding transcription factor activity"/>
    <property type="evidence" value="ECO:0007669"/>
    <property type="project" value="InterPro"/>
</dbReference>
<keyword evidence="7" id="KW-1185">Reference proteome</keyword>
<reference evidence="6 7" key="1">
    <citation type="journal article" date="2016" name="Nat. Microbiol.">
        <title>The Mouse Intestinal Bacterial Collection (miBC) provides host-specific insight into cultured diversity and functional potential of the gut microbiota.</title>
        <authorList>
            <person name="Lagkouvardos I."/>
            <person name="Pukall R."/>
            <person name="Abt B."/>
            <person name="Foesel B.U."/>
            <person name="Meier-Kolthoff J.P."/>
            <person name="Kumar N."/>
            <person name="Bresciani A."/>
            <person name="Martinez I."/>
            <person name="Just S."/>
            <person name="Ziegler C."/>
            <person name="Brugiroux S."/>
            <person name="Garzetti D."/>
            <person name="Wenning M."/>
            <person name="Bui T.P."/>
            <person name="Wang J."/>
            <person name="Hugenholtz F."/>
            <person name="Plugge C.M."/>
            <person name="Peterson D.A."/>
            <person name="Hornef M.W."/>
            <person name="Baines J.F."/>
            <person name="Smidt H."/>
            <person name="Walter J."/>
            <person name="Kristiansen K."/>
            <person name="Nielsen H.B."/>
            <person name="Haller D."/>
            <person name="Overmann J."/>
            <person name="Stecher B."/>
            <person name="Clavel T."/>
        </authorList>
    </citation>
    <scope>NUCLEOTIDE SEQUENCE [LARGE SCALE GENOMIC DNA]</scope>
    <source>
        <strain evidence="6 7">DSM 28560</strain>
    </source>
</reference>
<sequence>MEYSIRELSEMAGVSARTLRYYDEIGLLKPLYATDAGYRYYGGEEVALRQQILFFRERGFDLKSIQSILYEDGFDIMSALEGHLLGLEEERKHVDSLIRTVKQTIASMKGESKMNDKEKFAAFKENMVKENGEKYETEARRRYGGEAVDTSNRKVLDMTEEEYRRFESLEKEIRRLLNEGVRAGIKADGKEAGHIAKLHKEWLFMTWKQYAPEAHRNITLMYVSDERFRSYYDKEEQGCAALLKEAVDSWLDGQA</sequence>
<dbReference type="SUPFAM" id="SSF46955">
    <property type="entry name" value="Putative DNA-binding domain"/>
    <property type="match status" value="1"/>
</dbReference>
<evidence type="ECO:0000256" key="4">
    <source>
        <dbReference type="ARBA" id="ARBA00023163"/>
    </source>
</evidence>
<keyword evidence="3" id="KW-0010">Activator</keyword>
<organism evidence="6 7">
    <name type="scientific">Extibacter muris</name>
    <dbReference type="NCBI Taxonomy" id="1796622"/>
    <lineage>
        <taxon>Bacteria</taxon>
        <taxon>Bacillati</taxon>
        <taxon>Bacillota</taxon>
        <taxon>Clostridia</taxon>
        <taxon>Lachnospirales</taxon>
        <taxon>Lachnospiraceae</taxon>
        <taxon>Extibacter</taxon>
    </lineage>
</organism>
<dbReference type="PANTHER" id="PTHR30204:SF90">
    <property type="entry name" value="HTH-TYPE TRANSCRIPTIONAL ACTIVATOR MTA"/>
    <property type="match status" value="1"/>
</dbReference>
<dbReference type="Gene3D" id="1.10.490.50">
    <property type="entry name" value="Antibiotic binding domain of TipA-like multidrug resistance regulators"/>
    <property type="match status" value="1"/>
</dbReference>
<dbReference type="AlphaFoldDB" id="A0A4R4FC07"/>
<keyword evidence="2" id="KW-0238">DNA-binding</keyword>
<accession>A0A4R4FC07</accession>
<dbReference type="InterPro" id="IPR000551">
    <property type="entry name" value="MerR-type_HTH_dom"/>
</dbReference>
<evidence type="ECO:0000259" key="5">
    <source>
        <dbReference type="PROSITE" id="PS50937"/>
    </source>
</evidence>
<dbReference type="Gene3D" id="1.10.1660.10">
    <property type="match status" value="1"/>
</dbReference>
<dbReference type="SUPFAM" id="SSF89082">
    <property type="entry name" value="Antibiotic binding domain of TipA-like multidrug resistance regulators"/>
    <property type="match status" value="1"/>
</dbReference>
<dbReference type="SMART" id="SM00422">
    <property type="entry name" value="HTH_MERR"/>
    <property type="match status" value="1"/>
</dbReference>
<dbReference type="RefSeq" id="WP_132281334.1">
    <property type="nucleotide sequence ID" value="NZ_JAOBST010000061.1"/>
</dbReference>
<protein>
    <submittedName>
        <fullName evidence="6">MerR family transcriptional regulator</fullName>
    </submittedName>
</protein>
<dbReference type="PANTHER" id="PTHR30204">
    <property type="entry name" value="REDOX-CYCLING DRUG-SENSING TRANSCRIPTIONAL ACTIVATOR SOXR"/>
    <property type="match status" value="1"/>
</dbReference>
<evidence type="ECO:0000256" key="2">
    <source>
        <dbReference type="ARBA" id="ARBA00023125"/>
    </source>
</evidence>
<name>A0A4R4FC07_9FIRM</name>
<keyword evidence="4" id="KW-0804">Transcription</keyword>
<dbReference type="EMBL" id="SMMX01000029">
    <property type="protein sequence ID" value="TDA20173.1"/>
    <property type="molecule type" value="Genomic_DNA"/>
</dbReference>
<dbReference type="PROSITE" id="PS50937">
    <property type="entry name" value="HTH_MERR_2"/>
    <property type="match status" value="1"/>
</dbReference>
<evidence type="ECO:0000256" key="1">
    <source>
        <dbReference type="ARBA" id="ARBA00023015"/>
    </source>
</evidence>
<proteinExistence type="predicted"/>
<feature type="domain" description="HTH merR-type" evidence="5">
    <location>
        <begin position="1"/>
        <end position="71"/>
    </location>
</feature>
<dbReference type="Pfam" id="PF07739">
    <property type="entry name" value="TipAS"/>
    <property type="match status" value="1"/>
</dbReference>
<evidence type="ECO:0000313" key="6">
    <source>
        <dbReference type="EMBL" id="TDA20173.1"/>
    </source>
</evidence>
<dbReference type="InterPro" id="IPR009061">
    <property type="entry name" value="DNA-bd_dom_put_sf"/>
</dbReference>
<evidence type="ECO:0000313" key="7">
    <source>
        <dbReference type="Proteomes" id="UP000295710"/>
    </source>
</evidence>